<name>A0ABN7P833_TIMPD</name>
<dbReference type="Proteomes" id="UP001153148">
    <property type="component" value="Unassembled WGS sequence"/>
</dbReference>
<proteinExistence type="predicted"/>
<comment type="caution">
    <text evidence="1">The sequence shown here is derived from an EMBL/GenBank/DDBJ whole genome shotgun (WGS) entry which is preliminary data.</text>
</comment>
<dbReference type="EMBL" id="CAJPIN010030521">
    <property type="protein sequence ID" value="CAG2063980.1"/>
    <property type="molecule type" value="Genomic_DNA"/>
</dbReference>
<accession>A0ABN7P833</accession>
<sequence>MPISPAGMGMTTSVSVSPVSPNYDMHQRVPLSVSGMNMFGNASIPQNRYFVNVRSPCQSKDNTIGYAENICLLVSAHN</sequence>
<protein>
    <submittedName>
        <fullName evidence="1">Uncharacterized protein</fullName>
    </submittedName>
</protein>
<keyword evidence="2" id="KW-1185">Reference proteome</keyword>
<evidence type="ECO:0000313" key="1">
    <source>
        <dbReference type="EMBL" id="CAG2063980.1"/>
    </source>
</evidence>
<reference evidence="1" key="1">
    <citation type="submission" date="2021-03" db="EMBL/GenBank/DDBJ databases">
        <authorList>
            <person name="Tran Van P."/>
        </authorList>
    </citation>
    <scope>NUCLEOTIDE SEQUENCE</scope>
</reference>
<gene>
    <name evidence="1" type="ORF">TPAB3V08_LOCUS10927</name>
</gene>
<evidence type="ECO:0000313" key="2">
    <source>
        <dbReference type="Proteomes" id="UP001153148"/>
    </source>
</evidence>
<organism evidence="1 2">
    <name type="scientific">Timema podura</name>
    <name type="common">Walking stick</name>
    <dbReference type="NCBI Taxonomy" id="61482"/>
    <lineage>
        <taxon>Eukaryota</taxon>
        <taxon>Metazoa</taxon>
        <taxon>Ecdysozoa</taxon>
        <taxon>Arthropoda</taxon>
        <taxon>Hexapoda</taxon>
        <taxon>Insecta</taxon>
        <taxon>Pterygota</taxon>
        <taxon>Neoptera</taxon>
        <taxon>Polyneoptera</taxon>
        <taxon>Phasmatodea</taxon>
        <taxon>Timematodea</taxon>
        <taxon>Timematoidea</taxon>
        <taxon>Timematidae</taxon>
        <taxon>Timema</taxon>
    </lineage>
</organism>